<dbReference type="PANTHER" id="PTHR33048:SF55">
    <property type="entry name" value="INTEGRAL MEMBRANE PROTEIN"/>
    <property type="match status" value="1"/>
</dbReference>
<dbReference type="GO" id="GO:0016020">
    <property type="term" value="C:membrane"/>
    <property type="evidence" value="ECO:0007669"/>
    <property type="project" value="UniProtKB-SubCell"/>
</dbReference>
<sequence length="112" mass="12933">MVPAALCSLLFTPFFYMYIKLGYFGWRHEDVPKDYEPSQGLYWFYIAQLFYNPILALVKCSILVFILHIGRTRKGLPWMVYTGLAITVLHAISVFFAVLFSCVPIAAIWTRA</sequence>
<evidence type="ECO:0000259" key="7">
    <source>
        <dbReference type="Pfam" id="PF20684"/>
    </source>
</evidence>
<reference evidence="8 9" key="1">
    <citation type="submission" date="2016-05" db="EMBL/GenBank/DDBJ databases">
        <title>Comparative analysis of secretome profiles of manganese(II)-oxidizing ascomycete fungi.</title>
        <authorList>
            <consortium name="DOE Joint Genome Institute"/>
            <person name="Zeiner C.A."/>
            <person name="Purvine S.O."/>
            <person name="Zink E.M."/>
            <person name="Wu S."/>
            <person name="Pasa-Tolic L."/>
            <person name="Chaput D.L."/>
            <person name="Haridas S."/>
            <person name="Grigoriev I.V."/>
            <person name="Santelli C.M."/>
            <person name="Hansel C.M."/>
        </authorList>
    </citation>
    <scope>NUCLEOTIDE SEQUENCE [LARGE SCALE GENOMIC DNA]</scope>
    <source>
        <strain evidence="8 9">AP3s5-JAC2a</strain>
    </source>
</reference>
<dbReference type="InterPro" id="IPR049326">
    <property type="entry name" value="Rhodopsin_dom_fungi"/>
</dbReference>
<evidence type="ECO:0000256" key="5">
    <source>
        <dbReference type="ARBA" id="ARBA00038359"/>
    </source>
</evidence>
<evidence type="ECO:0000256" key="3">
    <source>
        <dbReference type="ARBA" id="ARBA00022989"/>
    </source>
</evidence>
<name>A0A177CA98_9PLEO</name>
<feature type="domain" description="Rhodopsin" evidence="7">
    <location>
        <begin position="4"/>
        <end position="111"/>
    </location>
</feature>
<dbReference type="RefSeq" id="XP_018034661.1">
    <property type="nucleotide sequence ID" value="XM_018184194.1"/>
</dbReference>
<evidence type="ECO:0000256" key="6">
    <source>
        <dbReference type="SAM" id="Phobius"/>
    </source>
</evidence>
<keyword evidence="9" id="KW-1185">Reference proteome</keyword>
<dbReference type="InParanoid" id="A0A177CA98"/>
<dbReference type="PANTHER" id="PTHR33048">
    <property type="entry name" value="PTH11-LIKE INTEGRAL MEMBRANE PROTEIN (AFU_ORTHOLOGUE AFUA_5G11245)"/>
    <property type="match status" value="1"/>
</dbReference>
<evidence type="ECO:0000313" key="8">
    <source>
        <dbReference type="EMBL" id="OAG04296.1"/>
    </source>
</evidence>
<accession>A0A177CA98</accession>
<feature type="transmembrane region" description="Helical" evidence="6">
    <location>
        <begin position="41"/>
        <end position="66"/>
    </location>
</feature>
<keyword evidence="4 6" id="KW-0472">Membrane</keyword>
<dbReference type="OrthoDB" id="5283415at2759"/>
<protein>
    <recommendedName>
        <fullName evidence="7">Rhodopsin domain-containing protein</fullName>
    </recommendedName>
</protein>
<dbReference type="AlphaFoldDB" id="A0A177CA98"/>
<evidence type="ECO:0000256" key="1">
    <source>
        <dbReference type="ARBA" id="ARBA00004141"/>
    </source>
</evidence>
<dbReference type="Pfam" id="PF20684">
    <property type="entry name" value="Fung_rhodopsin"/>
    <property type="match status" value="1"/>
</dbReference>
<keyword evidence="3 6" id="KW-1133">Transmembrane helix</keyword>
<evidence type="ECO:0000256" key="2">
    <source>
        <dbReference type="ARBA" id="ARBA00022692"/>
    </source>
</evidence>
<gene>
    <name evidence="8" type="ORF">CC84DRAFT_1246214</name>
</gene>
<dbReference type="GeneID" id="28767680"/>
<keyword evidence="2 6" id="KW-0812">Transmembrane</keyword>
<dbReference type="Proteomes" id="UP000077069">
    <property type="component" value="Unassembled WGS sequence"/>
</dbReference>
<comment type="subcellular location">
    <subcellularLocation>
        <location evidence="1">Membrane</location>
        <topology evidence="1">Multi-pass membrane protein</topology>
    </subcellularLocation>
</comment>
<evidence type="ECO:0000256" key="4">
    <source>
        <dbReference type="ARBA" id="ARBA00023136"/>
    </source>
</evidence>
<organism evidence="8 9">
    <name type="scientific">Paraphaeosphaeria sporulosa</name>
    <dbReference type="NCBI Taxonomy" id="1460663"/>
    <lineage>
        <taxon>Eukaryota</taxon>
        <taxon>Fungi</taxon>
        <taxon>Dikarya</taxon>
        <taxon>Ascomycota</taxon>
        <taxon>Pezizomycotina</taxon>
        <taxon>Dothideomycetes</taxon>
        <taxon>Pleosporomycetidae</taxon>
        <taxon>Pleosporales</taxon>
        <taxon>Massarineae</taxon>
        <taxon>Didymosphaeriaceae</taxon>
        <taxon>Paraphaeosphaeria</taxon>
    </lineage>
</organism>
<evidence type="ECO:0000313" key="9">
    <source>
        <dbReference type="Proteomes" id="UP000077069"/>
    </source>
</evidence>
<dbReference type="STRING" id="1460663.A0A177CA98"/>
<comment type="similarity">
    <text evidence="5">Belongs to the SAT4 family.</text>
</comment>
<proteinExistence type="inferred from homology"/>
<feature type="transmembrane region" description="Helical" evidence="6">
    <location>
        <begin position="78"/>
        <end position="109"/>
    </location>
</feature>
<dbReference type="EMBL" id="KV441553">
    <property type="protein sequence ID" value="OAG04296.1"/>
    <property type="molecule type" value="Genomic_DNA"/>
</dbReference>
<dbReference type="InterPro" id="IPR052337">
    <property type="entry name" value="SAT4-like"/>
</dbReference>